<keyword evidence="1" id="KW-0175">Coiled coil</keyword>
<accession>A0AAX4JYQ9</accession>
<evidence type="ECO:0000313" key="3">
    <source>
        <dbReference type="EMBL" id="WWC89700.1"/>
    </source>
</evidence>
<evidence type="ECO:0000313" key="4">
    <source>
        <dbReference type="Proteomes" id="UP001355207"/>
    </source>
</evidence>
<dbReference type="GeneID" id="91095295"/>
<evidence type="ECO:0000256" key="1">
    <source>
        <dbReference type="SAM" id="Coils"/>
    </source>
</evidence>
<feature type="region of interest" description="Disordered" evidence="2">
    <location>
        <begin position="45"/>
        <end position="80"/>
    </location>
</feature>
<proteinExistence type="predicted"/>
<dbReference type="RefSeq" id="XP_066076463.1">
    <property type="nucleotide sequence ID" value="XM_066220366.1"/>
</dbReference>
<sequence length="397" mass="45301">MSSNRPRYSNTTIAKSRKSTSFADRSLNISSSSLMTTPISRSIRSSTGIRSSSKPSIYTPYDGFASSHSSASTEGGDRDRKIRKVLQDELNKENTKTNFPVENGIKENNVRKVLQDNSVSSNKENWNVHSKKTMMRITKENSTDIIKSTRASDAGLVLLSKVEEKYSKLERMLEGYKQDTQNQISSLRDQVMNLQNENIELKAHNLLILSNQSFMPPTNNPPEHSPINSATEEDKKTTYVITSRMKLKQAEWEKNLQAENENRKRKRSLVDEENVEVGNDAEMKITKEENEKLWSALTATKTSLDNLKEKYDVFIQEQNDLRSRIQSLENMNDLLKAELEKQKKEFQILKGDQRDSALISDDTRSRVKSLESRVPLIQDRLGKLEEGKEIGETSLMV</sequence>
<name>A0AAX4JYQ9_9TREE</name>
<feature type="coiled-coil region" evidence="1">
    <location>
        <begin position="159"/>
        <end position="204"/>
    </location>
</feature>
<feature type="region of interest" description="Disordered" evidence="2">
    <location>
        <begin position="1"/>
        <end position="22"/>
    </location>
</feature>
<feature type="compositionally biased region" description="Low complexity" evidence="2">
    <location>
        <begin position="45"/>
        <end position="57"/>
    </location>
</feature>
<gene>
    <name evidence="3" type="ORF">L201_004625</name>
</gene>
<reference evidence="3 4" key="1">
    <citation type="submission" date="2024-01" db="EMBL/GenBank/DDBJ databases">
        <title>Comparative genomics of Cryptococcus and Kwoniella reveals pathogenesis evolution and contrasting modes of karyotype evolution via chromosome fusion or intercentromeric recombination.</title>
        <authorList>
            <person name="Coelho M.A."/>
            <person name="David-Palma M."/>
            <person name="Shea T."/>
            <person name="Bowers K."/>
            <person name="McGinley-Smith S."/>
            <person name="Mohammad A.W."/>
            <person name="Gnirke A."/>
            <person name="Yurkov A.M."/>
            <person name="Nowrousian M."/>
            <person name="Sun S."/>
            <person name="Cuomo C.A."/>
            <person name="Heitman J."/>
        </authorList>
    </citation>
    <scope>NUCLEOTIDE SEQUENCE [LARGE SCALE GENOMIC DNA]</scope>
    <source>
        <strain evidence="3 4">CBS 6074</strain>
    </source>
</reference>
<organism evidence="3 4">
    <name type="scientific">Kwoniella dendrophila CBS 6074</name>
    <dbReference type="NCBI Taxonomy" id="1295534"/>
    <lineage>
        <taxon>Eukaryota</taxon>
        <taxon>Fungi</taxon>
        <taxon>Dikarya</taxon>
        <taxon>Basidiomycota</taxon>
        <taxon>Agaricomycotina</taxon>
        <taxon>Tremellomycetes</taxon>
        <taxon>Tremellales</taxon>
        <taxon>Cryptococcaceae</taxon>
        <taxon>Kwoniella</taxon>
    </lineage>
</organism>
<protein>
    <submittedName>
        <fullName evidence="3">Uncharacterized protein</fullName>
    </submittedName>
</protein>
<dbReference type="AlphaFoldDB" id="A0AAX4JYQ9"/>
<dbReference type="Proteomes" id="UP001355207">
    <property type="component" value="Chromosome 6"/>
</dbReference>
<keyword evidence="4" id="KW-1185">Reference proteome</keyword>
<feature type="coiled-coil region" evidence="1">
    <location>
        <begin position="304"/>
        <end position="352"/>
    </location>
</feature>
<dbReference type="EMBL" id="CP144103">
    <property type="protein sequence ID" value="WWC89700.1"/>
    <property type="molecule type" value="Genomic_DNA"/>
</dbReference>
<evidence type="ECO:0000256" key="2">
    <source>
        <dbReference type="SAM" id="MobiDB-lite"/>
    </source>
</evidence>